<evidence type="ECO:0000259" key="18">
    <source>
        <dbReference type="PROSITE" id="PS50885"/>
    </source>
</evidence>
<keyword evidence="7" id="KW-0547">Nucleotide-binding</keyword>
<dbReference type="InterPro" id="IPR005467">
    <property type="entry name" value="His_kinase_dom"/>
</dbReference>
<keyword evidence="4 13" id="KW-0597">Phosphoprotein</keyword>
<name>A0AAD5SFP9_9FUNG</name>
<dbReference type="Gene3D" id="1.10.287.130">
    <property type="match status" value="1"/>
</dbReference>
<evidence type="ECO:0000256" key="11">
    <source>
        <dbReference type="ARBA" id="ARBA00023012"/>
    </source>
</evidence>
<dbReference type="Pfam" id="PF00072">
    <property type="entry name" value="Response_reg"/>
    <property type="match status" value="1"/>
</dbReference>
<evidence type="ECO:0000313" key="19">
    <source>
        <dbReference type="EMBL" id="KAJ3053602.1"/>
    </source>
</evidence>
<dbReference type="GO" id="GO:0016020">
    <property type="term" value="C:membrane"/>
    <property type="evidence" value="ECO:0007669"/>
    <property type="project" value="UniProtKB-SubCell"/>
</dbReference>
<gene>
    <name evidence="19" type="ORF">HK097_003869</name>
</gene>
<evidence type="ECO:0000256" key="15">
    <source>
        <dbReference type="SAM" id="MobiDB-lite"/>
    </source>
</evidence>
<dbReference type="EC" id="2.7.13.3" evidence="3"/>
<dbReference type="PROSITE" id="PS50885">
    <property type="entry name" value="HAMP"/>
    <property type="match status" value="1"/>
</dbReference>
<dbReference type="SUPFAM" id="SSF47384">
    <property type="entry name" value="Homodimeric domain of signal transducing histidine kinase"/>
    <property type="match status" value="1"/>
</dbReference>
<keyword evidence="5" id="KW-0808">Transferase</keyword>
<comment type="subcellular location">
    <subcellularLocation>
        <location evidence="2">Membrane</location>
    </subcellularLocation>
</comment>
<feature type="region of interest" description="Disordered" evidence="15">
    <location>
        <begin position="17"/>
        <end position="36"/>
    </location>
</feature>
<dbReference type="PANTHER" id="PTHR45339:SF5">
    <property type="entry name" value="HISTIDINE KINASE"/>
    <property type="match status" value="1"/>
</dbReference>
<evidence type="ECO:0000256" key="13">
    <source>
        <dbReference type="PROSITE-ProRule" id="PRU00169"/>
    </source>
</evidence>
<keyword evidence="11" id="KW-0902">Two-component regulatory system</keyword>
<dbReference type="CDD" id="cd06225">
    <property type="entry name" value="HAMP"/>
    <property type="match status" value="1"/>
</dbReference>
<dbReference type="EMBL" id="JADGJD010000195">
    <property type="protein sequence ID" value="KAJ3053602.1"/>
    <property type="molecule type" value="Genomic_DNA"/>
</dbReference>
<evidence type="ECO:0000256" key="7">
    <source>
        <dbReference type="ARBA" id="ARBA00022741"/>
    </source>
</evidence>
<dbReference type="CDD" id="cd17546">
    <property type="entry name" value="REC_hyHK_CKI1_RcsC-like"/>
    <property type="match status" value="1"/>
</dbReference>
<keyword evidence="6" id="KW-0812">Transmembrane</keyword>
<dbReference type="PROSITE" id="PS50109">
    <property type="entry name" value="HIS_KIN"/>
    <property type="match status" value="1"/>
</dbReference>
<evidence type="ECO:0000256" key="14">
    <source>
        <dbReference type="SAM" id="Coils"/>
    </source>
</evidence>
<keyword evidence="12" id="KW-0472">Membrane</keyword>
<dbReference type="InterPro" id="IPR003660">
    <property type="entry name" value="HAMP_dom"/>
</dbReference>
<feature type="coiled-coil region" evidence="14">
    <location>
        <begin position="419"/>
        <end position="446"/>
    </location>
</feature>
<dbReference type="SMART" id="SM00448">
    <property type="entry name" value="REC"/>
    <property type="match status" value="1"/>
</dbReference>
<feature type="domain" description="HAMP" evidence="18">
    <location>
        <begin position="358"/>
        <end position="413"/>
    </location>
</feature>
<keyword evidence="9" id="KW-0067">ATP-binding</keyword>
<evidence type="ECO:0000259" key="17">
    <source>
        <dbReference type="PROSITE" id="PS50110"/>
    </source>
</evidence>
<feature type="modified residue" description="4-aspartylphosphate" evidence="13">
    <location>
        <position position="734"/>
    </location>
</feature>
<evidence type="ECO:0000256" key="5">
    <source>
        <dbReference type="ARBA" id="ARBA00022679"/>
    </source>
</evidence>
<protein>
    <recommendedName>
        <fullName evidence="3">histidine kinase</fullName>
        <ecNumber evidence="3">2.7.13.3</ecNumber>
    </recommendedName>
</protein>
<dbReference type="AlphaFoldDB" id="A0AAD5SFP9"/>
<keyword evidence="8" id="KW-0418">Kinase</keyword>
<dbReference type="Gene3D" id="6.10.340.10">
    <property type="match status" value="1"/>
</dbReference>
<keyword evidence="20" id="KW-1185">Reference proteome</keyword>
<dbReference type="Pfam" id="PF02518">
    <property type="entry name" value="HATPase_c"/>
    <property type="match status" value="1"/>
</dbReference>
<evidence type="ECO:0000256" key="4">
    <source>
        <dbReference type="ARBA" id="ARBA00022553"/>
    </source>
</evidence>
<evidence type="ECO:0000256" key="10">
    <source>
        <dbReference type="ARBA" id="ARBA00022989"/>
    </source>
</evidence>
<keyword evidence="10" id="KW-1133">Transmembrane helix</keyword>
<dbReference type="CDD" id="cd00082">
    <property type="entry name" value="HisKA"/>
    <property type="match status" value="1"/>
</dbReference>
<evidence type="ECO:0000256" key="2">
    <source>
        <dbReference type="ARBA" id="ARBA00004370"/>
    </source>
</evidence>
<dbReference type="Pfam" id="PF00512">
    <property type="entry name" value="HisKA"/>
    <property type="match status" value="1"/>
</dbReference>
<dbReference type="SUPFAM" id="SSF55874">
    <property type="entry name" value="ATPase domain of HSP90 chaperone/DNA topoisomerase II/histidine kinase"/>
    <property type="match status" value="1"/>
</dbReference>
<dbReference type="PANTHER" id="PTHR45339">
    <property type="entry name" value="HYBRID SIGNAL TRANSDUCTION HISTIDINE KINASE J"/>
    <property type="match status" value="1"/>
</dbReference>
<dbReference type="InterPro" id="IPR036097">
    <property type="entry name" value="HisK_dim/P_sf"/>
</dbReference>
<dbReference type="SMART" id="SM00304">
    <property type="entry name" value="HAMP"/>
    <property type="match status" value="1"/>
</dbReference>
<feature type="domain" description="Response regulatory" evidence="17">
    <location>
        <begin position="673"/>
        <end position="801"/>
    </location>
</feature>
<sequence length="841" mass="91573">MLNRLLTYRSVSYANRNDNGDIPVENGRRRASESGLAMTPVSPKSLRLYRRRANFEKVYKNLVLTAVSIHVCREESKLRSQSIAEVRRQQTEAVILDKRENMDLICSRVLIRGLLASISNGTAITQQDLADGNEDVAAAFLSYPYVVAARFLDINMNAIFAYNGTEYEQTGLSAWRDEDITWGFNSNLPFNTNAGILWEVSNPVRAPENNKVIGRLQVLFKTNFLDQVVKETTKSDLQGRSIVVSPVNSTHYTLILRPESRPDIYGKYYSIATEPCVAEAVQTRGSGYTTGTAIDRTDPVRCAYETVKVSDRNDPWILMHRANVSSLDSRVTKLQTAMFIAIGVMILATLGISAASAQMLSKPVHALRECAMRLANGESGARAPVRKGWFPDEISDLAVVFNAMAAEIAGHYGTLEQLVSERTSELEQAKQQAEVANEAKSRFLATISHEIRTPLNGIIGISQLLAETPLDTQQTDFVSTIKECGDGLLAIVNDVLDYSKVEAGKMELETQPFDLVTCVTQSANLLRLRAEEKSILLVLKVEEGVPKWVLGDVVRLRQILLNLVGNSVKFTAKGEVSISVLSQRTGPKTSDITFHIFGDSTTRKYGGTGLGLAISKQLVELMGGGMKVQSRLGEGSTFSFTVPFCEPDGPSSGGDSPTPFVTPTDCAAMYPLKVLVAEDNAINQKLITKMFAKLGYTVTLANDGSEAVAVWKREMEVGFGVGVGGRGFDVIFMDMQMPVMDGLEATRRIRAESGGGGIYIIALTANATTQDRDKCLQSGMNEFLAKPVKMQELVVALEGVGRRKLQQGLLVGGVQDVPQVNGVVAVNGDVGLVKKGVGGVT</sequence>
<dbReference type="InterPro" id="IPR003594">
    <property type="entry name" value="HATPase_dom"/>
</dbReference>
<organism evidence="19 20">
    <name type="scientific">Rhizophlyctis rosea</name>
    <dbReference type="NCBI Taxonomy" id="64517"/>
    <lineage>
        <taxon>Eukaryota</taxon>
        <taxon>Fungi</taxon>
        <taxon>Fungi incertae sedis</taxon>
        <taxon>Chytridiomycota</taxon>
        <taxon>Chytridiomycota incertae sedis</taxon>
        <taxon>Chytridiomycetes</taxon>
        <taxon>Rhizophlyctidales</taxon>
        <taxon>Rhizophlyctidaceae</taxon>
        <taxon>Rhizophlyctis</taxon>
    </lineage>
</organism>
<dbReference type="InterPro" id="IPR001789">
    <property type="entry name" value="Sig_transdc_resp-reg_receiver"/>
</dbReference>
<dbReference type="Proteomes" id="UP001212841">
    <property type="component" value="Unassembled WGS sequence"/>
</dbReference>
<comment type="catalytic activity">
    <reaction evidence="1">
        <text>ATP + protein L-histidine = ADP + protein N-phospho-L-histidine.</text>
        <dbReference type="EC" id="2.7.13.3"/>
    </reaction>
</comment>
<evidence type="ECO:0000256" key="8">
    <source>
        <dbReference type="ARBA" id="ARBA00022777"/>
    </source>
</evidence>
<dbReference type="Gene3D" id="3.30.565.10">
    <property type="entry name" value="Histidine kinase-like ATPase, C-terminal domain"/>
    <property type="match status" value="2"/>
</dbReference>
<dbReference type="CDD" id="cd16922">
    <property type="entry name" value="HATPase_EvgS-ArcB-TorS-like"/>
    <property type="match status" value="1"/>
</dbReference>
<reference evidence="19" key="1">
    <citation type="submission" date="2020-05" db="EMBL/GenBank/DDBJ databases">
        <title>Phylogenomic resolution of chytrid fungi.</title>
        <authorList>
            <person name="Stajich J.E."/>
            <person name="Amses K."/>
            <person name="Simmons R."/>
            <person name="Seto K."/>
            <person name="Myers J."/>
            <person name="Bonds A."/>
            <person name="Quandt C.A."/>
            <person name="Barry K."/>
            <person name="Liu P."/>
            <person name="Grigoriev I."/>
            <person name="Longcore J.E."/>
            <person name="James T.Y."/>
        </authorList>
    </citation>
    <scope>NUCLEOTIDE SEQUENCE</scope>
    <source>
        <strain evidence="19">JEL0318</strain>
    </source>
</reference>
<feature type="domain" description="Histidine kinase" evidence="16">
    <location>
        <begin position="446"/>
        <end position="646"/>
    </location>
</feature>
<dbReference type="InterPro" id="IPR004358">
    <property type="entry name" value="Sig_transdc_His_kin-like_C"/>
</dbReference>
<dbReference type="InterPro" id="IPR003661">
    <property type="entry name" value="HisK_dim/P_dom"/>
</dbReference>
<evidence type="ECO:0000313" key="20">
    <source>
        <dbReference type="Proteomes" id="UP001212841"/>
    </source>
</evidence>
<dbReference type="GO" id="GO:0005524">
    <property type="term" value="F:ATP binding"/>
    <property type="evidence" value="ECO:0007669"/>
    <property type="project" value="UniProtKB-KW"/>
</dbReference>
<comment type="caution">
    <text evidence="19">The sequence shown here is derived from an EMBL/GenBank/DDBJ whole genome shotgun (WGS) entry which is preliminary data.</text>
</comment>
<dbReference type="PROSITE" id="PS50110">
    <property type="entry name" value="RESPONSE_REGULATORY"/>
    <property type="match status" value="1"/>
</dbReference>
<proteinExistence type="predicted"/>
<evidence type="ECO:0000259" key="16">
    <source>
        <dbReference type="PROSITE" id="PS50109"/>
    </source>
</evidence>
<dbReference type="InterPro" id="IPR011006">
    <property type="entry name" value="CheY-like_superfamily"/>
</dbReference>
<accession>A0AAD5SFP9</accession>
<keyword evidence="14" id="KW-0175">Coiled coil</keyword>
<dbReference type="FunFam" id="1.10.287.130:FF:000004">
    <property type="entry name" value="Ethylene receptor 1"/>
    <property type="match status" value="1"/>
</dbReference>
<dbReference type="Gene3D" id="3.40.50.2300">
    <property type="match status" value="1"/>
</dbReference>
<evidence type="ECO:0000256" key="9">
    <source>
        <dbReference type="ARBA" id="ARBA00022840"/>
    </source>
</evidence>
<dbReference type="PRINTS" id="PR00344">
    <property type="entry name" value="BCTRLSENSOR"/>
</dbReference>
<evidence type="ECO:0000256" key="1">
    <source>
        <dbReference type="ARBA" id="ARBA00000085"/>
    </source>
</evidence>
<dbReference type="SMART" id="SM00387">
    <property type="entry name" value="HATPase_c"/>
    <property type="match status" value="1"/>
</dbReference>
<evidence type="ECO:0000256" key="6">
    <source>
        <dbReference type="ARBA" id="ARBA00022692"/>
    </source>
</evidence>
<dbReference type="SUPFAM" id="SSF52172">
    <property type="entry name" value="CheY-like"/>
    <property type="match status" value="1"/>
</dbReference>
<evidence type="ECO:0000256" key="12">
    <source>
        <dbReference type="ARBA" id="ARBA00023136"/>
    </source>
</evidence>
<dbReference type="InterPro" id="IPR036890">
    <property type="entry name" value="HATPase_C_sf"/>
</dbReference>
<dbReference type="SMART" id="SM00388">
    <property type="entry name" value="HisKA"/>
    <property type="match status" value="1"/>
</dbReference>
<dbReference type="GO" id="GO:0000155">
    <property type="term" value="F:phosphorelay sensor kinase activity"/>
    <property type="evidence" value="ECO:0007669"/>
    <property type="project" value="InterPro"/>
</dbReference>
<evidence type="ECO:0000256" key="3">
    <source>
        <dbReference type="ARBA" id="ARBA00012438"/>
    </source>
</evidence>